<dbReference type="GeneID" id="43621631"/>
<sequence>MSKQPPSYDLDNDPSDPPPSYTFTLTSPSASSFSQQLPQTLSSLTSLLRTTQAQQSALASHKTITLLPLLTPHLTALLTTLATSPSPPPLAELVFVPAAAVDPRWSIASETNEVVQVIRVSPADVKESPSKSGQTPTTGPSSSSSSLREPSSSSSLRPNPPAAFDEWGRWSDSSSSPETSREEEWWWADEDMARRLARQLQPEPRLDRTVVRQVVEQVIQEKKKARGWGLFRGGSSSEAVASSSSSSAPPPDVSMARQQQQQDEDVSMTVRSEEVTFRRENELGIWESMRGWGIVARVRIRR</sequence>
<dbReference type="InParanoid" id="A0A7J6J1C9"/>
<comment type="caution">
    <text evidence="2">The sequence shown here is derived from an EMBL/GenBank/DDBJ whole genome shotgun (WGS) entry which is preliminary data.</text>
</comment>
<feature type="compositionally biased region" description="Polar residues" evidence="1">
    <location>
        <begin position="21"/>
        <end position="30"/>
    </location>
</feature>
<protein>
    <recommendedName>
        <fullName evidence="4">Nad dependent epimerase dehydratase family protein</fullName>
    </recommendedName>
</protein>
<organism evidence="2 3">
    <name type="scientific">Colletotrichum fructicola (strain Nara gc5)</name>
    <name type="common">Anthracnose fungus</name>
    <name type="synonym">Colletotrichum gloeosporioides (strain Nara gc5)</name>
    <dbReference type="NCBI Taxonomy" id="1213859"/>
    <lineage>
        <taxon>Eukaryota</taxon>
        <taxon>Fungi</taxon>
        <taxon>Dikarya</taxon>
        <taxon>Ascomycota</taxon>
        <taxon>Pezizomycotina</taxon>
        <taxon>Sordariomycetes</taxon>
        <taxon>Hypocreomycetidae</taxon>
        <taxon>Glomerellales</taxon>
        <taxon>Glomerellaceae</taxon>
        <taxon>Colletotrichum</taxon>
        <taxon>Colletotrichum gloeosporioides species complex</taxon>
    </lineage>
</organism>
<dbReference type="OrthoDB" id="3526284at2759"/>
<name>A0A7J6J1C9_COLFN</name>
<evidence type="ECO:0000256" key="1">
    <source>
        <dbReference type="SAM" id="MobiDB-lite"/>
    </source>
</evidence>
<proteinExistence type="predicted"/>
<keyword evidence="3" id="KW-1185">Reference proteome</keyword>
<accession>A0A7J6J1C9</accession>
<feature type="compositionally biased region" description="Low complexity" evidence="1">
    <location>
        <begin position="235"/>
        <end position="247"/>
    </location>
</feature>
<evidence type="ECO:0008006" key="4">
    <source>
        <dbReference type="Google" id="ProtNLM"/>
    </source>
</evidence>
<feature type="compositionally biased region" description="Low complexity" evidence="1">
    <location>
        <begin position="130"/>
        <end position="157"/>
    </location>
</feature>
<feature type="region of interest" description="Disordered" evidence="1">
    <location>
        <begin position="229"/>
        <end position="272"/>
    </location>
</feature>
<feature type="region of interest" description="Disordered" evidence="1">
    <location>
        <begin position="123"/>
        <end position="183"/>
    </location>
</feature>
<evidence type="ECO:0000313" key="2">
    <source>
        <dbReference type="EMBL" id="KAF4482695.1"/>
    </source>
</evidence>
<gene>
    <name evidence="2" type="ORF">CGGC5_v009012</name>
</gene>
<dbReference type="AlphaFoldDB" id="A0A7J6J1C9"/>
<evidence type="ECO:0000313" key="3">
    <source>
        <dbReference type="Proteomes" id="UP000011096"/>
    </source>
</evidence>
<reference evidence="2 3" key="2">
    <citation type="submission" date="2020-04" db="EMBL/GenBank/DDBJ databases">
        <title>Genome sequencing and assembly of multiple isolates from the Colletotrichum gloeosporioides species complex.</title>
        <authorList>
            <person name="Gan P."/>
            <person name="Shirasu K."/>
        </authorList>
    </citation>
    <scope>NUCLEOTIDE SEQUENCE [LARGE SCALE GENOMIC DNA]</scope>
    <source>
        <strain evidence="2 3">Nara gc5</strain>
    </source>
</reference>
<dbReference type="RefSeq" id="XP_031883644.2">
    <property type="nucleotide sequence ID" value="XM_032037658.2"/>
</dbReference>
<feature type="region of interest" description="Disordered" evidence="1">
    <location>
        <begin position="1"/>
        <end position="36"/>
    </location>
</feature>
<reference evidence="2 3" key="1">
    <citation type="submission" date="2012-08" db="EMBL/GenBank/DDBJ databases">
        <authorList>
            <person name="Gan P.H.P."/>
            <person name="Ikeda K."/>
            <person name="Irieda H."/>
            <person name="Narusaka M."/>
            <person name="O'Connell R.J."/>
            <person name="Narusaka Y."/>
            <person name="Takano Y."/>
            <person name="Kubo Y."/>
            <person name="Shirasu K."/>
        </authorList>
    </citation>
    <scope>NUCLEOTIDE SEQUENCE [LARGE SCALE GENOMIC DNA]</scope>
    <source>
        <strain evidence="2 3">Nara gc5</strain>
    </source>
</reference>
<dbReference type="EMBL" id="ANPB02000005">
    <property type="protein sequence ID" value="KAF4482695.1"/>
    <property type="molecule type" value="Genomic_DNA"/>
</dbReference>
<dbReference type="Proteomes" id="UP000011096">
    <property type="component" value="Unassembled WGS sequence"/>
</dbReference>